<evidence type="ECO:0000313" key="3">
    <source>
        <dbReference type="Proteomes" id="UP001240157"/>
    </source>
</evidence>
<comment type="caution">
    <text evidence="2">The sequence shown here is derived from an EMBL/GenBank/DDBJ whole genome shotgun (WGS) entry which is preliminary data.</text>
</comment>
<gene>
    <name evidence="2" type="ORF">RCF65_03355</name>
</gene>
<dbReference type="InterPro" id="IPR001387">
    <property type="entry name" value="Cro/C1-type_HTH"/>
</dbReference>
<dbReference type="RefSeq" id="WP_105967178.1">
    <property type="nucleotide sequence ID" value="NZ_JAHCNX010000002.1"/>
</dbReference>
<evidence type="ECO:0000259" key="1">
    <source>
        <dbReference type="PROSITE" id="PS50943"/>
    </source>
</evidence>
<protein>
    <submittedName>
        <fullName evidence="2">Helix-turn-helix transcriptional regulator</fullName>
    </submittedName>
</protein>
<dbReference type="AlphaFoldDB" id="A0ABD5AUC9"/>
<dbReference type="EMBL" id="JAVGJF010000011">
    <property type="protein sequence ID" value="MDQ7175019.1"/>
    <property type="molecule type" value="Genomic_DNA"/>
</dbReference>
<organism evidence="2 3">
    <name type="scientific">Staphylococcus chromogenes</name>
    <name type="common">Staphylococcus hyicus subsp. chromogenes</name>
    <dbReference type="NCBI Taxonomy" id="46126"/>
    <lineage>
        <taxon>Bacteria</taxon>
        <taxon>Bacillati</taxon>
        <taxon>Bacillota</taxon>
        <taxon>Bacilli</taxon>
        <taxon>Bacillales</taxon>
        <taxon>Staphylococcaceae</taxon>
        <taxon>Staphylococcus</taxon>
    </lineage>
</organism>
<dbReference type="SUPFAM" id="SSF47413">
    <property type="entry name" value="lambda repressor-like DNA-binding domains"/>
    <property type="match status" value="1"/>
</dbReference>
<dbReference type="SMART" id="SM00530">
    <property type="entry name" value="HTH_XRE"/>
    <property type="match status" value="1"/>
</dbReference>
<proteinExistence type="predicted"/>
<sequence>MKLNLERLRRVRMRKKITQDELAKALGFKSRSAYSKRETGKATLGADELAIISEILDYDMTYFFD</sequence>
<accession>A0ABD5AUC9</accession>
<dbReference type="Gene3D" id="1.10.260.40">
    <property type="entry name" value="lambda repressor-like DNA-binding domains"/>
    <property type="match status" value="1"/>
</dbReference>
<feature type="domain" description="HTH cro/C1-type" evidence="1">
    <location>
        <begin position="8"/>
        <end position="63"/>
    </location>
</feature>
<reference evidence="2 3" key="1">
    <citation type="submission" date="2023-08" db="EMBL/GenBank/DDBJ databases">
        <title>Whole genome sequencing of Staphylococcus chromogenes NNSch 2386.</title>
        <authorList>
            <person name="Kropotov V.S."/>
            <person name="Boriskina E.V."/>
            <person name="Gordinskaya N.A."/>
            <person name="Shkurkina I.S."/>
            <person name="Kryazhev D.V."/>
            <person name="Alekseeva A.E."/>
            <person name="Makhova M.A."/>
        </authorList>
    </citation>
    <scope>NUCLEOTIDE SEQUENCE [LARGE SCALE GENOMIC DNA]</scope>
    <source>
        <strain evidence="2 3">NNSch 2386</strain>
    </source>
</reference>
<name>A0ABD5AUC9_STACR</name>
<evidence type="ECO:0000313" key="2">
    <source>
        <dbReference type="EMBL" id="MDQ7175019.1"/>
    </source>
</evidence>
<dbReference type="Proteomes" id="UP001240157">
    <property type="component" value="Unassembled WGS sequence"/>
</dbReference>
<dbReference type="InterPro" id="IPR010982">
    <property type="entry name" value="Lambda_DNA-bd_dom_sf"/>
</dbReference>
<dbReference type="Pfam" id="PF01381">
    <property type="entry name" value="HTH_3"/>
    <property type="match status" value="1"/>
</dbReference>
<dbReference type="CDD" id="cd00093">
    <property type="entry name" value="HTH_XRE"/>
    <property type="match status" value="1"/>
</dbReference>
<dbReference type="PROSITE" id="PS50943">
    <property type="entry name" value="HTH_CROC1"/>
    <property type="match status" value="1"/>
</dbReference>